<dbReference type="Gene3D" id="1.20.120.20">
    <property type="entry name" value="Apolipoprotein"/>
    <property type="match status" value="1"/>
</dbReference>
<reference evidence="5" key="1">
    <citation type="submission" date="2025-08" db="UniProtKB">
        <authorList>
            <consortium name="RefSeq"/>
        </authorList>
    </citation>
    <scope>IDENTIFICATION</scope>
</reference>
<keyword evidence="3" id="KW-0732">Signal</keyword>
<dbReference type="OrthoDB" id="10605745at2759"/>
<dbReference type="PROSITE" id="PS51257">
    <property type="entry name" value="PROKAR_LIPOPROTEIN"/>
    <property type="match status" value="1"/>
</dbReference>
<feature type="coiled-coil region" evidence="1">
    <location>
        <begin position="66"/>
        <end position="108"/>
    </location>
</feature>
<dbReference type="AlphaFoldDB" id="A0A6J1SAN1"/>
<feature type="signal peptide" evidence="3">
    <location>
        <begin position="1"/>
        <end position="18"/>
    </location>
</feature>
<proteinExistence type="predicted"/>
<feature type="chain" id="PRO_5038555758" evidence="3">
    <location>
        <begin position="19"/>
        <end position="355"/>
    </location>
</feature>
<evidence type="ECO:0000256" key="1">
    <source>
        <dbReference type="SAM" id="Coils"/>
    </source>
</evidence>
<keyword evidence="4" id="KW-1185">Reference proteome</keyword>
<dbReference type="RefSeq" id="XP_026278117.2">
    <property type="nucleotide sequence ID" value="XM_026422332.2"/>
</dbReference>
<evidence type="ECO:0000313" key="4">
    <source>
        <dbReference type="Proteomes" id="UP000504606"/>
    </source>
</evidence>
<sequence length="355" mass="38126">MTALRIFVVLLAVSAACASHGRGKISGSVRATSVQRAVNVATKHIDSQIAEISNYGVITDVIDEGLEKLNELVKKIQERVEHAEEDLIKAVKKAAKAVAENLDKLIEKATGIDFNLEDKLEDFEEKTENCAEELKNKVLSTLLTIKKDAETCAAPQIEEAQKLAKEIRELIELIESVPVNTVNSVKQCVRGEEPTTTAAPEPSTTAAPEPSTTAAPESTTGAQPESTTGAQPESTTGAEPESTTAAQPESTTAAESDSTDNDVVVFNFNKRSVRSISDVFEKVKCVAEALANAASDLKDAPKLVYYLDKQIRDLANKETQNKLKKCAAKAVAGKSKELQKDAAELAYCIIAPKDD</sequence>
<evidence type="ECO:0000256" key="3">
    <source>
        <dbReference type="SAM" id="SignalP"/>
    </source>
</evidence>
<feature type="region of interest" description="Disordered" evidence="2">
    <location>
        <begin position="188"/>
        <end position="258"/>
    </location>
</feature>
<accession>A0A6J1SAN1</accession>
<name>A0A6J1SAN1_FRAOC</name>
<dbReference type="KEGG" id="foc:113206308"/>
<organism evidence="4 5">
    <name type="scientific">Frankliniella occidentalis</name>
    <name type="common">Western flower thrips</name>
    <name type="synonym">Euthrips occidentalis</name>
    <dbReference type="NCBI Taxonomy" id="133901"/>
    <lineage>
        <taxon>Eukaryota</taxon>
        <taxon>Metazoa</taxon>
        <taxon>Ecdysozoa</taxon>
        <taxon>Arthropoda</taxon>
        <taxon>Hexapoda</taxon>
        <taxon>Insecta</taxon>
        <taxon>Pterygota</taxon>
        <taxon>Neoptera</taxon>
        <taxon>Paraneoptera</taxon>
        <taxon>Thysanoptera</taxon>
        <taxon>Terebrantia</taxon>
        <taxon>Thripoidea</taxon>
        <taxon>Thripidae</taxon>
        <taxon>Frankliniella</taxon>
    </lineage>
</organism>
<keyword evidence="1" id="KW-0175">Coiled coil</keyword>
<feature type="compositionally biased region" description="Polar residues" evidence="2">
    <location>
        <begin position="221"/>
        <end position="256"/>
    </location>
</feature>
<protein>
    <submittedName>
        <fullName evidence="5">Proteoglycan 4</fullName>
    </submittedName>
</protein>
<feature type="compositionally biased region" description="Low complexity" evidence="2">
    <location>
        <begin position="194"/>
        <end position="220"/>
    </location>
</feature>
<gene>
    <name evidence="5" type="primary">LOC113206308</name>
</gene>
<evidence type="ECO:0000313" key="5">
    <source>
        <dbReference type="RefSeq" id="XP_026278117.2"/>
    </source>
</evidence>
<dbReference type="GeneID" id="113206308"/>
<evidence type="ECO:0000256" key="2">
    <source>
        <dbReference type="SAM" id="MobiDB-lite"/>
    </source>
</evidence>
<dbReference type="Proteomes" id="UP000504606">
    <property type="component" value="Unplaced"/>
</dbReference>
<dbReference type="SUPFAM" id="SSF58113">
    <property type="entry name" value="Apolipoprotein A-I"/>
    <property type="match status" value="1"/>
</dbReference>